<evidence type="ECO:0000313" key="3">
    <source>
        <dbReference type="Proteomes" id="UP000800092"/>
    </source>
</evidence>
<organism evidence="2 3">
    <name type="scientific">Viridothelium virens</name>
    <name type="common">Speckled blister lichen</name>
    <name type="synonym">Trypethelium virens</name>
    <dbReference type="NCBI Taxonomy" id="1048519"/>
    <lineage>
        <taxon>Eukaryota</taxon>
        <taxon>Fungi</taxon>
        <taxon>Dikarya</taxon>
        <taxon>Ascomycota</taxon>
        <taxon>Pezizomycotina</taxon>
        <taxon>Dothideomycetes</taxon>
        <taxon>Dothideomycetes incertae sedis</taxon>
        <taxon>Trypetheliales</taxon>
        <taxon>Trypetheliaceae</taxon>
        <taxon>Viridothelium</taxon>
    </lineage>
</organism>
<sequence>MAHHASTAFSTSSWTCLNLISHVRSSGEVSALLERSRSSFDTLIDKTSESFSSFSISKIDFRSLSRDQIPPLSHFDTSSWKIVAALGQLSGPMASIYARRPVVAKKRSMIVKTSNAYLRVRGPASLSPASAAPLRPDIHSHMRNTH</sequence>
<dbReference type="Proteomes" id="UP000800092">
    <property type="component" value="Unassembled WGS sequence"/>
</dbReference>
<accession>A0A6A6GU01</accession>
<reference evidence="2" key="1">
    <citation type="journal article" date="2020" name="Stud. Mycol.">
        <title>101 Dothideomycetes genomes: a test case for predicting lifestyles and emergence of pathogens.</title>
        <authorList>
            <person name="Haridas S."/>
            <person name="Albert R."/>
            <person name="Binder M."/>
            <person name="Bloem J."/>
            <person name="Labutti K."/>
            <person name="Salamov A."/>
            <person name="Andreopoulos B."/>
            <person name="Baker S."/>
            <person name="Barry K."/>
            <person name="Bills G."/>
            <person name="Bluhm B."/>
            <person name="Cannon C."/>
            <person name="Castanera R."/>
            <person name="Culley D."/>
            <person name="Daum C."/>
            <person name="Ezra D."/>
            <person name="Gonzalez J."/>
            <person name="Henrissat B."/>
            <person name="Kuo A."/>
            <person name="Liang C."/>
            <person name="Lipzen A."/>
            <person name="Lutzoni F."/>
            <person name="Magnuson J."/>
            <person name="Mondo S."/>
            <person name="Nolan M."/>
            <person name="Ohm R."/>
            <person name="Pangilinan J."/>
            <person name="Park H.-J."/>
            <person name="Ramirez L."/>
            <person name="Alfaro M."/>
            <person name="Sun H."/>
            <person name="Tritt A."/>
            <person name="Yoshinaga Y."/>
            <person name="Zwiers L.-H."/>
            <person name="Turgeon B."/>
            <person name="Goodwin S."/>
            <person name="Spatafora J."/>
            <person name="Crous P."/>
            <person name="Grigoriev I."/>
        </authorList>
    </citation>
    <scope>NUCLEOTIDE SEQUENCE</scope>
    <source>
        <strain evidence="2">Tuck. ex Michener</strain>
    </source>
</reference>
<dbReference type="EMBL" id="ML991876">
    <property type="protein sequence ID" value="KAF2229099.1"/>
    <property type="molecule type" value="Genomic_DNA"/>
</dbReference>
<keyword evidence="3" id="KW-1185">Reference proteome</keyword>
<evidence type="ECO:0000256" key="1">
    <source>
        <dbReference type="SAM" id="MobiDB-lite"/>
    </source>
</evidence>
<gene>
    <name evidence="2" type="ORF">EV356DRAFT_496542</name>
</gene>
<evidence type="ECO:0000313" key="2">
    <source>
        <dbReference type="EMBL" id="KAF2229099.1"/>
    </source>
</evidence>
<feature type="region of interest" description="Disordered" evidence="1">
    <location>
        <begin position="126"/>
        <end position="146"/>
    </location>
</feature>
<name>A0A6A6GU01_VIRVR</name>
<dbReference type="AlphaFoldDB" id="A0A6A6GU01"/>
<proteinExistence type="predicted"/>
<protein>
    <submittedName>
        <fullName evidence="2">Uncharacterized protein</fullName>
    </submittedName>
</protein>